<proteinExistence type="predicted"/>
<sequence length="114" mass="12056">MLIALAFIVTEAVILITYMLRRAKGAELPALNTVNIRNLLLATMSTASGYALTRHYDLGGTDVVPLLLLGCVLPTLAGTALGNTSQSWARLTWLPAVLGGLAVGSVNPDAPWPW</sequence>
<gene>
    <name evidence="1" type="ORF">WQO_14705</name>
</gene>
<name>A0A0U3BXW2_STRGL</name>
<dbReference type="GeneID" id="27783602"/>
<dbReference type="Proteomes" id="UP000064183">
    <property type="component" value="Chromosome"/>
</dbReference>
<evidence type="ECO:0000313" key="1">
    <source>
        <dbReference type="EMBL" id="ALU94485.1"/>
    </source>
</evidence>
<protein>
    <submittedName>
        <fullName evidence="1">Uncharacterized protein</fullName>
    </submittedName>
</protein>
<dbReference type="RefSeq" id="WP_010063977.1">
    <property type="nucleotide sequence ID" value="NZ_CP013738.1"/>
</dbReference>
<accession>A0A0U3BXW2</accession>
<dbReference type="KEGG" id="sgb:WQO_14705"/>
<dbReference type="EMBL" id="CP013738">
    <property type="protein sequence ID" value="ALU94485.1"/>
    <property type="molecule type" value="Genomic_DNA"/>
</dbReference>
<reference evidence="1 2" key="1">
    <citation type="journal article" date="2012" name="J. Bacteriol.">
        <title>Draft genome sequence of Streptomyces globisporus C-1027, which produces an antitumor antibiotic consisting of a nine-membered enediyne with a chromoprotein.</title>
        <authorList>
            <person name="Wang L."/>
            <person name="Wang S."/>
            <person name="He Q."/>
            <person name="Yu T."/>
            <person name="Li Q."/>
            <person name="Hong B."/>
        </authorList>
    </citation>
    <scope>NUCLEOTIDE SEQUENCE [LARGE SCALE GENOMIC DNA]</scope>
    <source>
        <strain evidence="1 2">C-1027</strain>
    </source>
</reference>
<evidence type="ECO:0000313" key="2">
    <source>
        <dbReference type="Proteomes" id="UP000064183"/>
    </source>
</evidence>
<organism evidence="1 2">
    <name type="scientific">Streptomyces globisporus C-1027</name>
    <dbReference type="NCBI Taxonomy" id="1172567"/>
    <lineage>
        <taxon>Bacteria</taxon>
        <taxon>Bacillati</taxon>
        <taxon>Actinomycetota</taxon>
        <taxon>Actinomycetes</taxon>
        <taxon>Kitasatosporales</taxon>
        <taxon>Streptomycetaceae</taxon>
        <taxon>Streptomyces</taxon>
    </lineage>
</organism>
<dbReference type="AlphaFoldDB" id="A0A0U3BXW2"/>